<evidence type="ECO:0000256" key="1">
    <source>
        <dbReference type="ARBA" id="ARBA00001971"/>
    </source>
</evidence>
<keyword evidence="4 6" id="KW-0479">Metal-binding</keyword>
<name>A0A439DFP1_9PEZI</name>
<dbReference type="InterPro" id="IPR036396">
    <property type="entry name" value="Cyt_P450_sf"/>
</dbReference>
<dbReference type="Proteomes" id="UP000286045">
    <property type="component" value="Unassembled WGS sequence"/>
</dbReference>
<dbReference type="PANTHER" id="PTHR24305">
    <property type="entry name" value="CYTOCHROME P450"/>
    <property type="match status" value="1"/>
</dbReference>
<dbReference type="STRING" id="363999.A0A439DFP1"/>
<sequence>MATRFRDVDSEQYSLSPGVAMVIINDLFAWKAFALEFIVLTLTLLAARRYFSPLRDVPGPFIASFTRLWHVVTIFQGRQSIKMIELHRKHGHFVRIAHNEVSVSHPDGIKKVLQAPNPKSPWYKLMAFPDWRYQSPLSTIEPKAKLERTRWLASGFSTTNVIKTEQNMDRQIIRLKDWIDKYAESGKSMELDKFLTYCTFDVLGEVMFSKAFGFLDNGTDIGDSIAWSGMLNMTVTCGGYYRWLLNVFLMNPIITSLTTTPMGYLGELSQGALQERRDDPSDHPDVVDLWFQNHRKHPDRVSFRDIQGANAVVIGAGSDTISCAAQSFIYHLLRYPEKLKKARAEIEYYRETEGVCYGRVISFADAQKLTYVNACIKEGIRVFAPVQWQLARQAAKGGVTIGDRTFPEGTLLSVNPHVMHHNREIWGEDADEFRPERWLEEENASREKYFIPWSAGFASCPGQNVAKMEMPKLIATLLRDYDFQQVNEGQEWSYEATFGLLPYNWPVYVKKTALYDV</sequence>
<dbReference type="PANTHER" id="PTHR24305:SF232">
    <property type="entry name" value="P450, PUTATIVE (EUROFUNG)-RELATED"/>
    <property type="match status" value="1"/>
</dbReference>
<keyword evidence="8" id="KW-1185">Reference proteome</keyword>
<protein>
    <recommendedName>
        <fullName evidence="9">Cytochrome P450</fullName>
    </recommendedName>
</protein>
<evidence type="ECO:0000256" key="5">
    <source>
        <dbReference type="ARBA" id="ARBA00023004"/>
    </source>
</evidence>
<dbReference type="InterPro" id="IPR001128">
    <property type="entry name" value="Cyt_P450"/>
</dbReference>
<dbReference type="Gene3D" id="1.10.630.10">
    <property type="entry name" value="Cytochrome P450"/>
    <property type="match status" value="1"/>
</dbReference>
<dbReference type="EMBL" id="RYZI01000031">
    <property type="protein sequence ID" value="RWA13227.1"/>
    <property type="molecule type" value="Genomic_DNA"/>
</dbReference>
<evidence type="ECO:0008006" key="9">
    <source>
        <dbReference type="Google" id="ProtNLM"/>
    </source>
</evidence>
<dbReference type="GO" id="GO:0005506">
    <property type="term" value="F:iron ion binding"/>
    <property type="evidence" value="ECO:0007669"/>
    <property type="project" value="InterPro"/>
</dbReference>
<comment type="caution">
    <text evidence="7">The sequence shown here is derived from an EMBL/GenBank/DDBJ whole genome shotgun (WGS) entry which is preliminary data.</text>
</comment>
<proteinExistence type="inferred from homology"/>
<keyword evidence="5 6" id="KW-0408">Iron</keyword>
<dbReference type="PRINTS" id="PR00463">
    <property type="entry name" value="EP450I"/>
</dbReference>
<dbReference type="GO" id="GO:0016705">
    <property type="term" value="F:oxidoreductase activity, acting on paired donors, with incorporation or reduction of molecular oxygen"/>
    <property type="evidence" value="ECO:0007669"/>
    <property type="project" value="InterPro"/>
</dbReference>
<accession>A0A439DFP1</accession>
<evidence type="ECO:0000256" key="2">
    <source>
        <dbReference type="ARBA" id="ARBA00010617"/>
    </source>
</evidence>
<evidence type="ECO:0000313" key="7">
    <source>
        <dbReference type="EMBL" id="RWA13227.1"/>
    </source>
</evidence>
<dbReference type="Pfam" id="PF00067">
    <property type="entry name" value="p450"/>
    <property type="match status" value="1"/>
</dbReference>
<gene>
    <name evidence="7" type="ORF">EKO27_g1844</name>
</gene>
<keyword evidence="3 6" id="KW-0349">Heme</keyword>
<dbReference type="SUPFAM" id="SSF48264">
    <property type="entry name" value="Cytochrome P450"/>
    <property type="match status" value="1"/>
</dbReference>
<comment type="similarity">
    <text evidence="2">Belongs to the cytochrome P450 family.</text>
</comment>
<dbReference type="InterPro" id="IPR002401">
    <property type="entry name" value="Cyt_P450_E_grp-I"/>
</dbReference>
<evidence type="ECO:0000256" key="3">
    <source>
        <dbReference type="ARBA" id="ARBA00022617"/>
    </source>
</evidence>
<reference evidence="7 8" key="1">
    <citation type="submission" date="2018-12" db="EMBL/GenBank/DDBJ databases">
        <title>Draft genome sequence of Xylaria grammica IHI A82.</title>
        <authorList>
            <person name="Buettner E."/>
            <person name="Kellner H."/>
        </authorList>
    </citation>
    <scope>NUCLEOTIDE SEQUENCE [LARGE SCALE GENOMIC DNA]</scope>
    <source>
        <strain evidence="7 8">IHI A82</strain>
    </source>
</reference>
<feature type="binding site" description="axial binding residue" evidence="6">
    <location>
        <position position="460"/>
    </location>
    <ligand>
        <name>heme</name>
        <dbReference type="ChEBI" id="CHEBI:30413"/>
    </ligand>
    <ligandPart>
        <name>Fe</name>
        <dbReference type="ChEBI" id="CHEBI:18248"/>
    </ligandPart>
</feature>
<dbReference type="AlphaFoldDB" id="A0A439DFP1"/>
<dbReference type="GO" id="GO:0020037">
    <property type="term" value="F:heme binding"/>
    <property type="evidence" value="ECO:0007669"/>
    <property type="project" value="InterPro"/>
</dbReference>
<evidence type="ECO:0000313" key="8">
    <source>
        <dbReference type="Proteomes" id="UP000286045"/>
    </source>
</evidence>
<dbReference type="GO" id="GO:0004497">
    <property type="term" value="F:monooxygenase activity"/>
    <property type="evidence" value="ECO:0007669"/>
    <property type="project" value="InterPro"/>
</dbReference>
<evidence type="ECO:0000256" key="6">
    <source>
        <dbReference type="PIRSR" id="PIRSR602401-1"/>
    </source>
</evidence>
<dbReference type="CDD" id="cd11060">
    <property type="entry name" value="CYP57A1-like"/>
    <property type="match status" value="1"/>
</dbReference>
<evidence type="ECO:0000256" key="4">
    <source>
        <dbReference type="ARBA" id="ARBA00022723"/>
    </source>
</evidence>
<comment type="cofactor">
    <cofactor evidence="1 6">
        <name>heme</name>
        <dbReference type="ChEBI" id="CHEBI:30413"/>
    </cofactor>
</comment>
<dbReference type="InterPro" id="IPR050121">
    <property type="entry name" value="Cytochrome_P450_monoxygenase"/>
</dbReference>
<organism evidence="7 8">
    <name type="scientific">Xylaria grammica</name>
    <dbReference type="NCBI Taxonomy" id="363999"/>
    <lineage>
        <taxon>Eukaryota</taxon>
        <taxon>Fungi</taxon>
        <taxon>Dikarya</taxon>
        <taxon>Ascomycota</taxon>
        <taxon>Pezizomycotina</taxon>
        <taxon>Sordariomycetes</taxon>
        <taxon>Xylariomycetidae</taxon>
        <taxon>Xylariales</taxon>
        <taxon>Xylariaceae</taxon>
        <taxon>Xylaria</taxon>
    </lineage>
</organism>